<accession>A0A265N7U1</accession>
<feature type="transmembrane region" description="Helical" evidence="1">
    <location>
        <begin position="28"/>
        <end position="46"/>
    </location>
</feature>
<dbReference type="Proteomes" id="UP000216498">
    <property type="component" value="Unassembled WGS sequence"/>
</dbReference>
<feature type="transmembrane region" description="Helical" evidence="1">
    <location>
        <begin position="140"/>
        <end position="157"/>
    </location>
</feature>
<keyword evidence="3" id="KW-1185">Reference proteome</keyword>
<comment type="caution">
    <text evidence="2">The sequence shown here is derived from an EMBL/GenBank/DDBJ whole genome shotgun (WGS) entry which is preliminary data.</text>
</comment>
<reference evidence="2 3" key="1">
    <citation type="submission" date="2017-08" db="EMBL/GenBank/DDBJ databases">
        <title>Virgibacillus indicus sp. nov. and Virgibacillus profoundi sp. nov, two moderately halophilic bacteria isolated from marine sediment by using the Microfluidic Streak Plate.</title>
        <authorList>
            <person name="Xu B."/>
            <person name="Hu B."/>
            <person name="Wang J."/>
            <person name="Zhu Y."/>
            <person name="Huang L."/>
            <person name="Du W."/>
            <person name="Huang Y."/>
        </authorList>
    </citation>
    <scope>NUCLEOTIDE SEQUENCE [LARGE SCALE GENOMIC DNA]</scope>
    <source>
        <strain evidence="2 3">IO3-P2-C2</strain>
    </source>
</reference>
<evidence type="ECO:0008006" key="4">
    <source>
        <dbReference type="Google" id="ProtNLM"/>
    </source>
</evidence>
<name>A0A265N7U1_9BACI</name>
<evidence type="ECO:0000313" key="3">
    <source>
        <dbReference type="Proteomes" id="UP000216498"/>
    </source>
</evidence>
<evidence type="ECO:0000313" key="2">
    <source>
        <dbReference type="EMBL" id="OZU88072.1"/>
    </source>
</evidence>
<organism evidence="2 3">
    <name type="scientific">Virgibacillus indicus</name>
    <dbReference type="NCBI Taxonomy" id="2024554"/>
    <lineage>
        <taxon>Bacteria</taxon>
        <taxon>Bacillati</taxon>
        <taxon>Bacillota</taxon>
        <taxon>Bacilli</taxon>
        <taxon>Bacillales</taxon>
        <taxon>Bacillaceae</taxon>
        <taxon>Virgibacillus</taxon>
    </lineage>
</organism>
<dbReference type="EMBL" id="NPMS01000006">
    <property type="protein sequence ID" value="OZU88072.1"/>
    <property type="molecule type" value="Genomic_DNA"/>
</dbReference>
<proteinExistence type="predicted"/>
<gene>
    <name evidence="2" type="ORF">CIL03_13135</name>
</gene>
<keyword evidence="1" id="KW-1133">Transmembrane helix</keyword>
<dbReference type="OrthoDB" id="2389935at2"/>
<dbReference type="AlphaFoldDB" id="A0A265N7U1"/>
<feature type="transmembrane region" description="Helical" evidence="1">
    <location>
        <begin position="109"/>
        <end position="128"/>
    </location>
</feature>
<dbReference type="RefSeq" id="WP_094886329.1">
    <property type="nucleotide sequence ID" value="NZ_NPMS01000006.1"/>
</dbReference>
<keyword evidence="1" id="KW-0812">Transmembrane</keyword>
<evidence type="ECO:0000256" key="1">
    <source>
        <dbReference type="SAM" id="Phobius"/>
    </source>
</evidence>
<feature type="transmembrane region" description="Helical" evidence="1">
    <location>
        <begin position="80"/>
        <end position="97"/>
    </location>
</feature>
<sequence>MNKWFFFNLFLLLTSLWKVMTGYGFPTIQIHILLGITGVFFILFNWTRHAVFSTIRNSTDRRIKIKYANFSKKAMPFHRWTGTTALIIILFHAGFVLNRFGIHLENPKIISGLLAGSVLAGVVISGWMRRIKPSGTKRIAHLRLGLTMFFLILLHVIL</sequence>
<protein>
    <recommendedName>
        <fullName evidence="4">Cytochrome b561 bacterial/Ni-hydrogenase domain-containing protein</fullName>
    </recommendedName>
</protein>
<keyword evidence="1" id="KW-0472">Membrane</keyword>